<evidence type="ECO:0000256" key="2">
    <source>
        <dbReference type="ARBA" id="ARBA00012489"/>
    </source>
</evidence>
<proteinExistence type="predicted"/>
<gene>
    <name evidence="6" type="ORF">PACTADRAFT_48106</name>
</gene>
<dbReference type="GO" id="GO:0004197">
    <property type="term" value="F:cysteine-type endopeptidase activity"/>
    <property type="evidence" value="ECO:0007669"/>
    <property type="project" value="InterPro"/>
</dbReference>
<dbReference type="GO" id="GO:0005634">
    <property type="term" value="C:nucleus"/>
    <property type="evidence" value="ECO:0007669"/>
    <property type="project" value="InterPro"/>
</dbReference>
<keyword evidence="3" id="KW-0378">Hydrolase</keyword>
<evidence type="ECO:0000256" key="4">
    <source>
        <dbReference type="ARBA" id="ARBA00022829"/>
    </source>
</evidence>
<organism evidence="6 7">
    <name type="scientific">Pachysolen tannophilus NRRL Y-2460</name>
    <dbReference type="NCBI Taxonomy" id="669874"/>
    <lineage>
        <taxon>Eukaryota</taxon>
        <taxon>Fungi</taxon>
        <taxon>Dikarya</taxon>
        <taxon>Ascomycota</taxon>
        <taxon>Saccharomycotina</taxon>
        <taxon>Pichiomycetes</taxon>
        <taxon>Pachysolenaceae</taxon>
        <taxon>Pachysolen</taxon>
    </lineage>
</organism>
<evidence type="ECO:0000259" key="5">
    <source>
        <dbReference type="PROSITE" id="PS51700"/>
    </source>
</evidence>
<dbReference type="GO" id="GO:0006508">
    <property type="term" value="P:proteolysis"/>
    <property type="evidence" value="ECO:0007669"/>
    <property type="project" value="InterPro"/>
</dbReference>
<comment type="catalytic activity">
    <reaction evidence="1">
        <text>All bonds known to be hydrolyzed by this endopeptidase have arginine in P1 and an acidic residue in P4. P6 is often occupied by an acidic residue or by a hydroxy-amino-acid residue, the phosphorylation of which enhances cleavage.</text>
        <dbReference type="EC" id="3.4.22.49"/>
    </reaction>
</comment>
<dbReference type="PANTHER" id="PTHR12792">
    <property type="entry name" value="EXTRA SPINDLE POLES 1-RELATED"/>
    <property type="match status" value="1"/>
</dbReference>
<dbReference type="GO" id="GO:0051307">
    <property type="term" value="P:meiotic chromosome separation"/>
    <property type="evidence" value="ECO:0007669"/>
    <property type="project" value="TreeGrafter"/>
</dbReference>
<dbReference type="EMBL" id="KV454011">
    <property type="protein sequence ID" value="ODV98325.1"/>
    <property type="molecule type" value="Genomic_DNA"/>
</dbReference>
<keyword evidence="4" id="KW-0159">Chromosome partition</keyword>
<dbReference type="PANTHER" id="PTHR12792:SF0">
    <property type="entry name" value="SEPARIN"/>
    <property type="match status" value="1"/>
</dbReference>
<dbReference type="STRING" id="669874.A0A1E4U2U2"/>
<evidence type="ECO:0000313" key="6">
    <source>
        <dbReference type="EMBL" id="ODV98325.1"/>
    </source>
</evidence>
<dbReference type="InterPro" id="IPR030397">
    <property type="entry name" value="SEPARIN_core_dom"/>
</dbReference>
<dbReference type="PROSITE" id="PS51700">
    <property type="entry name" value="SEPARIN"/>
    <property type="match status" value="1"/>
</dbReference>
<dbReference type="GO" id="GO:0072686">
    <property type="term" value="C:mitotic spindle"/>
    <property type="evidence" value="ECO:0007669"/>
    <property type="project" value="TreeGrafter"/>
</dbReference>
<reference evidence="7" key="1">
    <citation type="submission" date="2016-05" db="EMBL/GenBank/DDBJ databases">
        <title>Comparative genomics of biotechnologically important yeasts.</title>
        <authorList>
            <consortium name="DOE Joint Genome Institute"/>
            <person name="Riley R."/>
            <person name="Haridas S."/>
            <person name="Wolfe K.H."/>
            <person name="Lopes M.R."/>
            <person name="Hittinger C.T."/>
            <person name="Goker M."/>
            <person name="Salamov A."/>
            <person name="Wisecaver J."/>
            <person name="Long T.M."/>
            <person name="Aerts A.L."/>
            <person name="Barry K."/>
            <person name="Choi C."/>
            <person name="Clum A."/>
            <person name="Coughlan A.Y."/>
            <person name="Deshpande S."/>
            <person name="Douglass A.P."/>
            <person name="Hanson S.J."/>
            <person name="Klenk H.-P."/>
            <person name="Labutti K."/>
            <person name="Lapidus A."/>
            <person name="Lindquist E."/>
            <person name="Lipzen A."/>
            <person name="Meier-Kolthoff J.P."/>
            <person name="Ohm R.A."/>
            <person name="Otillar R.P."/>
            <person name="Pangilinan J."/>
            <person name="Peng Y."/>
            <person name="Rokas A."/>
            <person name="Rosa C.A."/>
            <person name="Scheuner C."/>
            <person name="Sibirny A.A."/>
            <person name="Slot J.C."/>
            <person name="Stielow J.B."/>
            <person name="Sun H."/>
            <person name="Kurtzman C.P."/>
            <person name="Blackwell M."/>
            <person name="Grigoriev I.V."/>
            <person name="Jeffries T.W."/>
        </authorList>
    </citation>
    <scope>NUCLEOTIDE SEQUENCE [LARGE SCALE GENOMIC DNA]</scope>
    <source>
        <strain evidence="7">NRRL Y-2460</strain>
    </source>
</reference>
<protein>
    <recommendedName>
        <fullName evidence="2">separase</fullName>
        <ecNumber evidence="2">3.4.22.49</ecNumber>
    </recommendedName>
</protein>
<dbReference type="Pfam" id="PF03568">
    <property type="entry name" value="Separin_C"/>
    <property type="match status" value="1"/>
</dbReference>
<dbReference type="GO" id="GO:0044732">
    <property type="term" value="C:mitotic spindle pole body"/>
    <property type="evidence" value="ECO:0007669"/>
    <property type="project" value="TreeGrafter"/>
</dbReference>
<accession>A0A1E4U2U2</accession>
<feature type="domain" description="Peptidase C50" evidence="5">
    <location>
        <begin position="1697"/>
        <end position="1792"/>
    </location>
</feature>
<feature type="non-terminal residue" evidence="6">
    <location>
        <position position="1874"/>
    </location>
</feature>
<dbReference type="EC" id="3.4.22.49" evidence="2"/>
<evidence type="ECO:0000256" key="1">
    <source>
        <dbReference type="ARBA" id="ARBA00000451"/>
    </source>
</evidence>
<dbReference type="Proteomes" id="UP000094236">
    <property type="component" value="Unassembled WGS sequence"/>
</dbReference>
<evidence type="ECO:0000313" key="7">
    <source>
        <dbReference type="Proteomes" id="UP000094236"/>
    </source>
</evidence>
<keyword evidence="7" id="KW-1185">Reference proteome</keyword>
<dbReference type="InterPro" id="IPR005314">
    <property type="entry name" value="Peptidase_C50"/>
</dbReference>
<evidence type="ECO:0000256" key="3">
    <source>
        <dbReference type="ARBA" id="ARBA00022801"/>
    </source>
</evidence>
<sequence length="1874" mass="218207">MPISYSDEDDDLVINIPQAKRLFKSYLTSLSQIGSVSSFSVKNGHSTRRTFINKRKVLQQRELNNNQIINDNIKEEVIRDQCIKVIEYSIRFIQTYLENLKNDENEKKKLDTLISLAVTALKVLFDLNFNTISNNIDAIDDHFLNFCKKTQTFIIQLMDLSKYELCINEIANVYRILKKLVSFKFDDHFQTIEKYSTENITPGIKEMLTGLTYNPYLPQECCNIITSNHILLLQALYNHENQSLQQTNAKQQQKFVSSQDILFSVKASSNFSSWFSHLTDSQKLNKMVTLSKILYSFSVNTQTVLKLAFLSKAIEFQSEQDFQKQQHDKNNSILRELYYNLNIMITKDDKMVYQYTSAFVYELINGKKHLLIHTGDNYCLKLIERYLRIKLKYQSDFDTDKLDWNLIIKDSGLINQNSNQNNNNDFDDDIILLMDDISVKDDSFICDKIIHILNEPTEDLLSYWNEDFFLRKLSSIIELMINNELQDSKALITSILEYFVKVTKQSEVLLSKNHFALFDSIVLLIKAMDPVQDFKLIDSSLDLLFQIFKSESRPQQYLQFNKIRNLSNLLFNSGGKLLTKNFRESLNHWMNSINYEYCIVINDKIENKMKNFEFFQTKIDRITNLLIENRNYSESMLFLSKVFKCYMNLSNPEINKSDGFFTLQNRFNKDLSVTIKLLIKSVVLSKKIDLSMFEEDEFLKAFIVTNIFKALSIYSAEEKTSLVNSLMEQLKQTVIDRGLYQYCLISYYNISGLESFIHINYEEFQEKKFPVDSCIYYCKELIVCYNYLQYSINRKFNQAILMSCLELFVKWLNKKPTSTISNNERLIEFEFEFLQYLISYLQYQKLNSYLIFIVKTYKQSRTLLINHEQSLFLEFKLCESFSFIKFSKRLSNELTSIGSILKDHKSAIFETIKWKLLQFEYCLLIGNLSNAREKYSTILRALQISEDFKLTSELTKFKVIKILTVFSKFSYLSGLLNFELNNFSESILNVKRAIRISQSILKKFMTGVTNIDIVQYNNIKWELTHMTISFYKCIVEVMVHCGLTKEAVYYLEELAKFMEFNDRIPLVQCDVYYFTAEFYLLCGEKLKANQLMVKGDEIYNELIFSDKYLELKGTASHAFYMQTIEDDKNEKIYYDMVDTLFEKLFKSYNYKNDVNSRDIKTFSLNDSVSSIWNMHSDELQLFARMKLQIEHRKLLKLNMSDDTGRILNAKLTNSDHKLHFQYDLLINNVIGSKKNLAIAKKSLSTDPVLSGLDDSAILLPSTMMQLIDNAIHSPEVSKRLTAVYSNNINVKKALKNLTQSRDLVVNSFEKALQCFKIYELYDLNKTLMASLSTLSAISTSQIRVDLLQDIYFKDEVPRFLPFMFQKKLVDLTEDSKKLLPDDNIQKQNSIAAAENSTSFFKKIRSYLPANWLVITIDVCPYNGDLLLTRLERNSTTPFIIRLPLNRHSARDLCEKSFTFDDALKELKIIINDSDATTKIDRTSTIVTSADKETWWNERKELDSKLGKLMSDAEYCWLGGFKGIFNQKRVNRTLMGEFKDKFTNILNRYLPSRKKARLRNKTSNIVEVDDKVLELFASLGHPSNLSSTELLEDLIYFVLDILLFHGEENAFDEIDIDQMYVEIEELLDNYHTDNFFDNFDSFTHTVLVVSKSCQQFPWESLPSLRDCSISRTPSLQMLLNHLESQLLGDTSKKLLLEKTNGYYILNPSGDLIRTEQNFKSKFAALVNWKGIIGRRPEEIEFQKGLRDSDLFVYLGHGSGDQYIRSKSLKELSNCPPSLLLGCSSGLLKDNGMLEPYGTVFNYLIGGSPMVLVNLWDVTDKDIDKFSLSVFEKWGLFENNVKSENICQAVSSSRDVCHLKYLNGSAPIVYGLPYYL</sequence>
<dbReference type="OrthoDB" id="10255632at2759"/>
<dbReference type="GO" id="GO:0005737">
    <property type="term" value="C:cytoplasm"/>
    <property type="evidence" value="ECO:0007669"/>
    <property type="project" value="TreeGrafter"/>
</dbReference>
<name>A0A1E4U2U2_PACTA</name>